<dbReference type="CDD" id="cd18574">
    <property type="entry name" value="ABC_6TM_ABCB8_like"/>
    <property type="match status" value="1"/>
</dbReference>
<evidence type="ECO:0000313" key="9">
    <source>
        <dbReference type="EMBL" id="KAJ1645931.1"/>
    </source>
</evidence>
<evidence type="ECO:0000256" key="7">
    <source>
        <dbReference type="SAM" id="Phobius"/>
    </source>
</evidence>
<name>A0A9W7XLG2_9FUNG</name>
<dbReference type="SUPFAM" id="SSF90123">
    <property type="entry name" value="ABC transporter transmembrane region"/>
    <property type="match status" value="1"/>
</dbReference>
<comment type="subcellular location">
    <subcellularLocation>
        <location evidence="1">Membrane</location>
        <topology evidence="1">Multi-pass membrane protein</topology>
    </subcellularLocation>
</comment>
<keyword evidence="5" id="KW-0406">Ion transport</keyword>
<evidence type="ECO:0000256" key="5">
    <source>
        <dbReference type="ARBA" id="ARBA00023065"/>
    </source>
</evidence>
<dbReference type="GO" id="GO:0090374">
    <property type="term" value="P:oligopeptide export from mitochondrion"/>
    <property type="evidence" value="ECO:0007669"/>
    <property type="project" value="TreeGrafter"/>
</dbReference>
<keyword evidence="3 7" id="KW-0812">Transmembrane</keyword>
<dbReference type="PANTHER" id="PTHR43394">
    <property type="entry name" value="ATP-DEPENDENT PERMEASE MDL1, MITOCHONDRIAL"/>
    <property type="match status" value="1"/>
</dbReference>
<gene>
    <name evidence="9" type="ORF">LPJ64_002522</name>
</gene>
<dbReference type="Proteomes" id="UP001145021">
    <property type="component" value="Unassembled WGS sequence"/>
</dbReference>
<dbReference type="GO" id="GO:0015421">
    <property type="term" value="F:ABC-type oligopeptide transporter activity"/>
    <property type="evidence" value="ECO:0007669"/>
    <property type="project" value="TreeGrafter"/>
</dbReference>
<dbReference type="InterPro" id="IPR011527">
    <property type="entry name" value="ABC1_TM_dom"/>
</dbReference>
<evidence type="ECO:0000313" key="10">
    <source>
        <dbReference type="Proteomes" id="UP001145021"/>
    </source>
</evidence>
<keyword evidence="4 7" id="KW-1133">Transmembrane helix</keyword>
<evidence type="ECO:0000259" key="8">
    <source>
        <dbReference type="PROSITE" id="PS50929"/>
    </source>
</evidence>
<keyword evidence="10" id="KW-1185">Reference proteome</keyword>
<sequence length="483" mass="52699">MQLYIARSATMLAFTGRRAPTLCFSQTVRGPVYSEASFDIGRPEASMRLKILHEQSTKMAKQMITDETHAQKQQAEETENKERVDDTRKRANLSLITHMIRLLAPECWLFLGVALTAVGAAVVNLWTPVVTGDLINVIARSIKIVSDMDDSVIDALRSPARKLLALFIANGLLTFAHTTLVTVLGERVGMRLHTQAMHTLLGHDLAFFDASQSGELVSRITTDIAEFQSTFKKLVTQGVKSATLTVGVAFQLVRLSPSLTLSLVSTMPAIYAGLMLYGRLLRSLRRDSREWEAISSGIAGEAIGNIRTVRSLSAEAAELRLYREARAEASACNNRFGLHMGAFSGLTNAAIGATVLTVLHTGGRLVARGDMTPGDLMAFMIATQSAQRALSSLGILMGQAVKARGAIARVFEIINLTPTIPRTGGVCLNSVQGHVRFMDIDFAYPSRRDVPVLKHFNLDIPAGQLLAKRGAYFKLYTDIKPDQ</sequence>
<proteinExistence type="predicted"/>
<dbReference type="AlphaFoldDB" id="A0A9W7XLG2"/>
<reference evidence="9" key="1">
    <citation type="submission" date="2022-07" db="EMBL/GenBank/DDBJ databases">
        <title>Phylogenomic reconstructions and comparative analyses of Kickxellomycotina fungi.</title>
        <authorList>
            <person name="Reynolds N.K."/>
            <person name="Stajich J.E."/>
            <person name="Barry K."/>
            <person name="Grigoriev I.V."/>
            <person name="Crous P."/>
            <person name="Smith M.E."/>
        </authorList>
    </citation>
    <scope>NUCLEOTIDE SEQUENCE</scope>
    <source>
        <strain evidence="9">NBRC 105413</strain>
    </source>
</reference>
<evidence type="ECO:0000256" key="1">
    <source>
        <dbReference type="ARBA" id="ARBA00004141"/>
    </source>
</evidence>
<dbReference type="PROSITE" id="PS50929">
    <property type="entry name" value="ABC_TM1F"/>
    <property type="match status" value="1"/>
</dbReference>
<dbReference type="InterPro" id="IPR036640">
    <property type="entry name" value="ABC1_TM_sf"/>
</dbReference>
<dbReference type="PANTHER" id="PTHR43394:SF17">
    <property type="entry name" value="MITOCHONDRIAL POTASSIUM CHANNEL ATP-BINDING SUBUNIT"/>
    <property type="match status" value="1"/>
</dbReference>
<dbReference type="GO" id="GO:0005524">
    <property type="term" value="F:ATP binding"/>
    <property type="evidence" value="ECO:0007669"/>
    <property type="project" value="InterPro"/>
</dbReference>
<dbReference type="GO" id="GO:0006811">
    <property type="term" value="P:monoatomic ion transport"/>
    <property type="evidence" value="ECO:0007669"/>
    <property type="project" value="UniProtKB-KW"/>
</dbReference>
<keyword evidence="2" id="KW-0813">Transport</keyword>
<evidence type="ECO:0000256" key="4">
    <source>
        <dbReference type="ARBA" id="ARBA00022989"/>
    </source>
</evidence>
<dbReference type="GO" id="GO:0005743">
    <property type="term" value="C:mitochondrial inner membrane"/>
    <property type="evidence" value="ECO:0007669"/>
    <property type="project" value="TreeGrafter"/>
</dbReference>
<dbReference type="Pfam" id="PF00664">
    <property type="entry name" value="ABC_membrane"/>
    <property type="match status" value="1"/>
</dbReference>
<keyword evidence="6 7" id="KW-0472">Membrane</keyword>
<evidence type="ECO:0000256" key="2">
    <source>
        <dbReference type="ARBA" id="ARBA00022448"/>
    </source>
</evidence>
<feature type="domain" description="ABC transmembrane type-1" evidence="8">
    <location>
        <begin position="111"/>
        <end position="402"/>
    </location>
</feature>
<dbReference type="Gene3D" id="1.20.1560.10">
    <property type="entry name" value="ABC transporter type 1, transmembrane domain"/>
    <property type="match status" value="1"/>
</dbReference>
<organism evidence="9 10">
    <name type="scientific">Coemansia asiatica</name>
    <dbReference type="NCBI Taxonomy" id="1052880"/>
    <lineage>
        <taxon>Eukaryota</taxon>
        <taxon>Fungi</taxon>
        <taxon>Fungi incertae sedis</taxon>
        <taxon>Zoopagomycota</taxon>
        <taxon>Kickxellomycotina</taxon>
        <taxon>Kickxellomycetes</taxon>
        <taxon>Kickxellales</taxon>
        <taxon>Kickxellaceae</taxon>
        <taxon>Coemansia</taxon>
    </lineage>
</organism>
<dbReference type="EMBL" id="JANBOH010000082">
    <property type="protein sequence ID" value="KAJ1645931.1"/>
    <property type="molecule type" value="Genomic_DNA"/>
</dbReference>
<protein>
    <recommendedName>
        <fullName evidence="8">ABC transmembrane type-1 domain-containing protein</fullName>
    </recommendedName>
</protein>
<evidence type="ECO:0000256" key="3">
    <source>
        <dbReference type="ARBA" id="ARBA00022692"/>
    </source>
</evidence>
<feature type="transmembrane region" description="Helical" evidence="7">
    <location>
        <begin position="163"/>
        <end position="184"/>
    </location>
</feature>
<feature type="transmembrane region" description="Helical" evidence="7">
    <location>
        <begin position="107"/>
        <end position="126"/>
    </location>
</feature>
<evidence type="ECO:0000256" key="6">
    <source>
        <dbReference type="ARBA" id="ARBA00023136"/>
    </source>
</evidence>
<accession>A0A9W7XLG2</accession>
<comment type="caution">
    <text evidence="9">The sequence shown here is derived from an EMBL/GenBank/DDBJ whole genome shotgun (WGS) entry which is preliminary data.</text>
</comment>
<feature type="transmembrane region" description="Helical" evidence="7">
    <location>
        <begin position="259"/>
        <end position="280"/>
    </location>
</feature>
<dbReference type="InterPro" id="IPR039421">
    <property type="entry name" value="Type_1_exporter"/>
</dbReference>